<gene>
    <name evidence="2" type="ORF">CERZMDRAFT_96057</name>
</gene>
<reference evidence="2" key="1">
    <citation type="journal article" date="2020" name="Stud. Mycol.">
        <title>101 Dothideomycetes genomes: a test case for predicting lifestyles and emergence of pathogens.</title>
        <authorList>
            <person name="Haridas S."/>
            <person name="Albert R."/>
            <person name="Binder M."/>
            <person name="Bloem J."/>
            <person name="Labutti K."/>
            <person name="Salamov A."/>
            <person name="Andreopoulos B."/>
            <person name="Baker S."/>
            <person name="Barry K."/>
            <person name="Bills G."/>
            <person name="Bluhm B."/>
            <person name="Cannon C."/>
            <person name="Castanera R."/>
            <person name="Culley D."/>
            <person name="Daum C."/>
            <person name="Ezra D."/>
            <person name="Gonzalez J."/>
            <person name="Henrissat B."/>
            <person name="Kuo A."/>
            <person name="Liang C."/>
            <person name="Lipzen A."/>
            <person name="Lutzoni F."/>
            <person name="Magnuson J."/>
            <person name="Mondo S."/>
            <person name="Nolan M."/>
            <person name="Ohm R."/>
            <person name="Pangilinan J."/>
            <person name="Park H.-J."/>
            <person name="Ramirez L."/>
            <person name="Alfaro M."/>
            <person name="Sun H."/>
            <person name="Tritt A."/>
            <person name="Yoshinaga Y."/>
            <person name="Zwiers L.-H."/>
            <person name="Turgeon B."/>
            <person name="Goodwin S."/>
            <person name="Spatafora J."/>
            <person name="Crous P."/>
            <person name="Grigoriev I."/>
        </authorList>
    </citation>
    <scope>NUCLEOTIDE SEQUENCE</scope>
    <source>
        <strain evidence="2">SCOH1-5</strain>
    </source>
</reference>
<accession>A0A6A6FKX7</accession>
<name>A0A6A6FKX7_9PEZI</name>
<dbReference type="EMBL" id="ML992669">
    <property type="protein sequence ID" value="KAF2214030.1"/>
    <property type="molecule type" value="Genomic_DNA"/>
</dbReference>
<evidence type="ECO:0000313" key="2">
    <source>
        <dbReference type="EMBL" id="KAF2214030.1"/>
    </source>
</evidence>
<feature type="compositionally biased region" description="Polar residues" evidence="1">
    <location>
        <begin position="11"/>
        <end position="35"/>
    </location>
</feature>
<evidence type="ECO:0000256" key="1">
    <source>
        <dbReference type="SAM" id="MobiDB-lite"/>
    </source>
</evidence>
<keyword evidence="3" id="KW-1185">Reference proteome</keyword>
<feature type="region of interest" description="Disordered" evidence="1">
    <location>
        <begin position="1"/>
        <end position="37"/>
    </location>
</feature>
<protein>
    <submittedName>
        <fullName evidence="2">Uncharacterized protein</fullName>
    </submittedName>
</protein>
<proteinExistence type="predicted"/>
<sequence>MKSPTRADTFGSENSASSTSSKLTWRSTFSPTNKNHACKTKKLKAQTVQFSDVGRHSNQWLFNNMSISDAVKAVFGKKFSLKPSCPEILPQSLTVVPQRAAAGHKFQQMSTPYKMFDGVLSPGVSGQPTSMMTTDYHVYNK</sequence>
<dbReference type="OrthoDB" id="5089392at2759"/>
<dbReference type="Proteomes" id="UP000799539">
    <property type="component" value="Unassembled WGS sequence"/>
</dbReference>
<evidence type="ECO:0000313" key="3">
    <source>
        <dbReference type="Proteomes" id="UP000799539"/>
    </source>
</evidence>
<organism evidence="2 3">
    <name type="scientific">Cercospora zeae-maydis SCOH1-5</name>
    <dbReference type="NCBI Taxonomy" id="717836"/>
    <lineage>
        <taxon>Eukaryota</taxon>
        <taxon>Fungi</taxon>
        <taxon>Dikarya</taxon>
        <taxon>Ascomycota</taxon>
        <taxon>Pezizomycotina</taxon>
        <taxon>Dothideomycetes</taxon>
        <taxon>Dothideomycetidae</taxon>
        <taxon>Mycosphaerellales</taxon>
        <taxon>Mycosphaerellaceae</taxon>
        <taxon>Cercospora</taxon>
    </lineage>
</organism>
<dbReference type="AlphaFoldDB" id="A0A6A6FKX7"/>